<proteinExistence type="predicted"/>
<accession>A0A9D4BSM3</accession>
<keyword evidence="2" id="KW-1185">Reference proteome</keyword>
<gene>
    <name evidence="1" type="ORF">DPMN_066055</name>
</gene>
<comment type="caution">
    <text evidence="1">The sequence shown here is derived from an EMBL/GenBank/DDBJ whole genome shotgun (WGS) entry which is preliminary data.</text>
</comment>
<protein>
    <submittedName>
        <fullName evidence="1">Uncharacterized protein</fullName>
    </submittedName>
</protein>
<organism evidence="1 2">
    <name type="scientific">Dreissena polymorpha</name>
    <name type="common">Zebra mussel</name>
    <name type="synonym">Mytilus polymorpha</name>
    <dbReference type="NCBI Taxonomy" id="45954"/>
    <lineage>
        <taxon>Eukaryota</taxon>
        <taxon>Metazoa</taxon>
        <taxon>Spiralia</taxon>
        <taxon>Lophotrochozoa</taxon>
        <taxon>Mollusca</taxon>
        <taxon>Bivalvia</taxon>
        <taxon>Autobranchia</taxon>
        <taxon>Heteroconchia</taxon>
        <taxon>Euheterodonta</taxon>
        <taxon>Imparidentia</taxon>
        <taxon>Neoheterodontei</taxon>
        <taxon>Myida</taxon>
        <taxon>Dreissenoidea</taxon>
        <taxon>Dreissenidae</taxon>
        <taxon>Dreissena</taxon>
    </lineage>
</organism>
<dbReference type="AlphaFoldDB" id="A0A9D4BSM3"/>
<reference evidence="1" key="2">
    <citation type="submission" date="2020-11" db="EMBL/GenBank/DDBJ databases">
        <authorList>
            <person name="McCartney M.A."/>
            <person name="Auch B."/>
            <person name="Kono T."/>
            <person name="Mallez S."/>
            <person name="Becker A."/>
            <person name="Gohl D.M."/>
            <person name="Silverstein K.A.T."/>
            <person name="Koren S."/>
            <person name="Bechman K.B."/>
            <person name="Herman A."/>
            <person name="Abrahante J.E."/>
            <person name="Garbe J."/>
        </authorList>
    </citation>
    <scope>NUCLEOTIDE SEQUENCE</scope>
    <source>
        <strain evidence="1">Duluth1</strain>
        <tissue evidence="1">Whole animal</tissue>
    </source>
</reference>
<evidence type="ECO:0000313" key="2">
    <source>
        <dbReference type="Proteomes" id="UP000828390"/>
    </source>
</evidence>
<dbReference type="EMBL" id="JAIWYP010000014">
    <property type="protein sequence ID" value="KAH3706667.1"/>
    <property type="molecule type" value="Genomic_DNA"/>
</dbReference>
<reference evidence="1" key="1">
    <citation type="journal article" date="2019" name="bioRxiv">
        <title>The Genome of the Zebra Mussel, Dreissena polymorpha: A Resource for Invasive Species Research.</title>
        <authorList>
            <person name="McCartney M.A."/>
            <person name="Auch B."/>
            <person name="Kono T."/>
            <person name="Mallez S."/>
            <person name="Zhang Y."/>
            <person name="Obille A."/>
            <person name="Becker A."/>
            <person name="Abrahante J.E."/>
            <person name="Garbe J."/>
            <person name="Badalamenti J.P."/>
            <person name="Herman A."/>
            <person name="Mangelson H."/>
            <person name="Liachko I."/>
            <person name="Sullivan S."/>
            <person name="Sone E.D."/>
            <person name="Koren S."/>
            <person name="Silverstein K.A.T."/>
            <person name="Beckman K.B."/>
            <person name="Gohl D.M."/>
        </authorList>
    </citation>
    <scope>NUCLEOTIDE SEQUENCE</scope>
    <source>
        <strain evidence="1">Duluth1</strain>
        <tissue evidence="1">Whole animal</tissue>
    </source>
</reference>
<dbReference type="Proteomes" id="UP000828390">
    <property type="component" value="Unassembled WGS sequence"/>
</dbReference>
<evidence type="ECO:0000313" key="1">
    <source>
        <dbReference type="EMBL" id="KAH3706667.1"/>
    </source>
</evidence>
<name>A0A9D4BSM3_DREPO</name>
<sequence>MDLCKQQGWRTWPFPVEVGVRGFCSQSVHRLMTAVVTTDRERQVAIQRLSQAAERASSWLWLRREEKSWRHSTKTQ</sequence>